<evidence type="ECO:0000256" key="3">
    <source>
        <dbReference type="SAM" id="SignalP"/>
    </source>
</evidence>
<keyword evidence="5" id="KW-1185">Reference proteome</keyword>
<feature type="signal peptide" evidence="3">
    <location>
        <begin position="1"/>
        <end position="18"/>
    </location>
</feature>
<gene>
    <name evidence="4" type="ORF">KUF71_005685</name>
</gene>
<keyword evidence="1 2" id="KW-0193">Cuticle</keyword>
<comment type="caution">
    <text evidence="4">The sequence shown here is derived from an EMBL/GenBank/DDBJ whole genome shotgun (WGS) entry which is preliminary data.</text>
</comment>
<dbReference type="InterPro" id="IPR000618">
    <property type="entry name" value="Insect_cuticle"/>
</dbReference>
<dbReference type="InterPro" id="IPR050468">
    <property type="entry name" value="Cuticle_Struct_Prot"/>
</dbReference>
<dbReference type="PROSITE" id="PS51155">
    <property type="entry name" value="CHIT_BIND_RR_2"/>
    <property type="match status" value="2"/>
</dbReference>
<dbReference type="EMBL" id="JAHWGI010000394">
    <property type="protein sequence ID" value="KAK3914997.1"/>
    <property type="molecule type" value="Genomic_DNA"/>
</dbReference>
<dbReference type="PANTHER" id="PTHR10380">
    <property type="entry name" value="CUTICLE PROTEIN"/>
    <property type="match status" value="1"/>
</dbReference>
<evidence type="ECO:0000256" key="2">
    <source>
        <dbReference type="PROSITE-ProRule" id="PRU00497"/>
    </source>
</evidence>
<feature type="chain" id="PRO_5041903881" evidence="3">
    <location>
        <begin position="19"/>
        <end position="278"/>
    </location>
</feature>
<dbReference type="GO" id="GO:0008010">
    <property type="term" value="F:structural constituent of chitin-based larval cuticle"/>
    <property type="evidence" value="ECO:0007669"/>
    <property type="project" value="TreeGrafter"/>
</dbReference>
<dbReference type="AlphaFoldDB" id="A0AAE1H548"/>
<reference evidence="4" key="1">
    <citation type="submission" date="2021-07" db="EMBL/GenBank/DDBJ databases">
        <authorList>
            <person name="Catto M.A."/>
            <person name="Jacobson A."/>
            <person name="Kennedy G."/>
            <person name="Labadie P."/>
            <person name="Hunt B.G."/>
            <person name="Srinivasan R."/>
        </authorList>
    </citation>
    <scope>NUCLEOTIDE SEQUENCE</scope>
    <source>
        <strain evidence="4">PL_HMW_Pooled</strain>
        <tissue evidence="4">Head</tissue>
    </source>
</reference>
<keyword evidence="3" id="KW-0732">Signal</keyword>
<dbReference type="PROSITE" id="PS00233">
    <property type="entry name" value="CHIT_BIND_RR_1"/>
    <property type="match status" value="2"/>
</dbReference>
<name>A0AAE1H548_9NEOP</name>
<organism evidence="4 5">
    <name type="scientific">Frankliniella fusca</name>
    <dbReference type="NCBI Taxonomy" id="407009"/>
    <lineage>
        <taxon>Eukaryota</taxon>
        <taxon>Metazoa</taxon>
        <taxon>Ecdysozoa</taxon>
        <taxon>Arthropoda</taxon>
        <taxon>Hexapoda</taxon>
        <taxon>Insecta</taxon>
        <taxon>Pterygota</taxon>
        <taxon>Neoptera</taxon>
        <taxon>Paraneoptera</taxon>
        <taxon>Thysanoptera</taxon>
        <taxon>Terebrantia</taxon>
        <taxon>Thripoidea</taxon>
        <taxon>Thripidae</taxon>
        <taxon>Frankliniella</taxon>
    </lineage>
</organism>
<dbReference type="Pfam" id="PF00379">
    <property type="entry name" value="Chitin_bind_4"/>
    <property type="match status" value="2"/>
</dbReference>
<dbReference type="Proteomes" id="UP001219518">
    <property type="component" value="Unassembled WGS sequence"/>
</dbReference>
<reference evidence="4" key="2">
    <citation type="journal article" date="2023" name="BMC Genomics">
        <title>Pest status, molecular evolution, and epigenetic factors derived from the genome assembly of Frankliniella fusca, a thysanopteran phytovirus vector.</title>
        <authorList>
            <person name="Catto M.A."/>
            <person name="Labadie P.E."/>
            <person name="Jacobson A.L."/>
            <person name="Kennedy G.G."/>
            <person name="Srinivasan R."/>
            <person name="Hunt B.G."/>
        </authorList>
    </citation>
    <scope>NUCLEOTIDE SEQUENCE</scope>
    <source>
        <strain evidence="4">PL_HMW_Pooled</strain>
    </source>
</reference>
<sequence length="278" mass="29543">MLAHVVVLMAAACCGALASPVEYPGALYSQYHAQDELGQYTFGYSGPAAAKHETRTADGVTRGTYSYVDPNGQLQTRTYTADDVNGFRVAASDLPVGPSSASYPYSSVELPPPSWQNAAAPYRYTPLSPASLARPVQDTPEVAAAKAQHLAAVEAAKRRNGVASDSSAQYFGSSASYPLEHRYLSAPSLAPYNYQSGAPLVTLPTGISSQYHAQDELGQYSFGYANDISSKSETKTLDGVTRGSYSYLDPNGLMQTRSYIADAGGFRVAASDLPQVTY</sequence>
<protein>
    <submittedName>
        <fullName evidence="4">Cuticle protein 6</fullName>
    </submittedName>
</protein>
<dbReference type="GO" id="GO:0062129">
    <property type="term" value="C:chitin-based extracellular matrix"/>
    <property type="evidence" value="ECO:0007669"/>
    <property type="project" value="TreeGrafter"/>
</dbReference>
<evidence type="ECO:0000313" key="5">
    <source>
        <dbReference type="Proteomes" id="UP001219518"/>
    </source>
</evidence>
<evidence type="ECO:0000256" key="1">
    <source>
        <dbReference type="ARBA" id="ARBA00022460"/>
    </source>
</evidence>
<accession>A0AAE1H548</accession>
<dbReference type="PANTHER" id="PTHR10380:SF196">
    <property type="entry name" value="CUTICULAR PROTEIN 72EA"/>
    <property type="match status" value="1"/>
</dbReference>
<evidence type="ECO:0000313" key="4">
    <source>
        <dbReference type="EMBL" id="KAK3914997.1"/>
    </source>
</evidence>
<proteinExistence type="predicted"/>
<dbReference type="InterPro" id="IPR031311">
    <property type="entry name" value="CHIT_BIND_RR_consensus"/>
</dbReference>